<dbReference type="AlphaFoldDB" id="A0A177B9J3"/>
<evidence type="ECO:0000313" key="3">
    <source>
        <dbReference type="Proteomes" id="UP000078046"/>
    </source>
</evidence>
<evidence type="ECO:0000313" key="2">
    <source>
        <dbReference type="EMBL" id="OAF70323.1"/>
    </source>
</evidence>
<dbReference type="InterPro" id="IPR026832">
    <property type="entry name" value="Asteroid"/>
</dbReference>
<protein>
    <submittedName>
        <fullName evidence="2">Uncharacterized protein</fullName>
    </submittedName>
</protein>
<dbReference type="Gene3D" id="3.40.30.10">
    <property type="entry name" value="Glutaredoxin"/>
    <property type="match status" value="1"/>
</dbReference>
<dbReference type="InterPro" id="IPR036249">
    <property type="entry name" value="Thioredoxin-like_sf"/>
</dbReference>
<dbReference type="EMBL" id="LWCA01000160">
    <property type="protein sequence ID" value="OAF70323.1"/>
    <property type="molecule type" value="Genomic_DNA"/>
</dbReference>
<comment type="caution">
    <text evidence="2">The sequence shown here is derived from an EMBL/GenBank/DDBJ whole genome shotgun (WGS) entry which is preliminary data.</text>
</comment>
<dbReference type="PROSITE" id="PS51354">
    <property type="entry name" value="GLUTAREDOXIN_2"/>
    <property type="match status" value="1"/>
</dbReference>
<sequence>MTDENSVLILTSSLSSRADVDSKADFIRHIFKTLNYKVNIIDYTLNDNIEYKDKLRKLNLFNNKNPPFVFYCDKYVGGYDDVVVANDNEDIDNFLKETDHLEMLNNSTLVIDGCNFAYTSTLFVNDGVLKKRLCKSLGIYYDRINNVMHSLLRLNVCIYVIMDGICYETIKKRKKSKKNFEKFKFNAEFSLMSVFIECLNFNDIHYFYCDGPADDYIVKFANGLKCPVVSADSDFFIGPPKFGFNFIIRVTIHLGTISPVDLIESLSPTGLSKYRLRYSKIITKCNLLKKVGLQQFFQFKIFPMAEFWSKLNNFQECICYANKFDTESEMYSDLPKNVQKIWDLYFHTSCLIPQIEFCTYDNLDKIFTNNPIEYYPYYLQKFGFIQSQNLIYLKYLKKGTICDTFSCDYPSWNSTIHSSYSIIYLIGVVYSFLSNNFFYDTPKINSSFNQSIINQNISIHTILSLRKRLKQIYQNFTLKSLTRYKSMDVFFEITLKTFSTAKPNYDSSTFFIFTQFSSIIFLLNLWSANSTIAKELSTNGFICILICFVLSAFFNSCPSSKSSNYVFLYEFNVHSYINSNQNMINKVSVCCNNICGKSNICSLCESFLRASSLDCFPKITTIETNQIIDNEINSFSHFYQHYKAKTCSFYTKFALWEVVKRRKNALENVNTFLDGALNYYDGRINWYSKKNKNIKLCHIYTELSKLYVHMVELFDILQYPLNILPSHILFSRHYFCYFMDKYCCDPILNDSKEDCHYKWNSKLYIYSIISIELNCIKDSLQNCDKQELKYFTTKLGTLCFQIWTLLSRSA</sequence>
<dbReference type="PANTHER" id="PTHR15665:SF1">
    <property type="entry name" value="PROTEIN ASTEROID HOMOLOG 1"/>
    <property type="match status" value="1"/>
</dbReference>
<gene>
    <name evidence="2" type="ORF">A3Q56_01960</name>
</gene>
<dbReference type="PANTHER" id="PTHR15665">
    <property type="entry name" value="ASTEROID PROTEIN"/>
    <property type="match status" value="1"/>
</dbReference>
<name>A0A177B9J3_9BILA</name>
<dbReference type="OrthoDB" id="25987at2759"/>
<dbReference type="SUPFAM" id="SSF52833">
    <property type="entry name" value="Thioredoxin-like"/>
    <property type="match status" value="1"/>
</dbReference>
<dbReference type="InterPro" id="IPR029060">
    <property type="entry name" value="PIN-like_dom_sf"/>
</dbReference>
<dbReference type="Proteomes" id="UP000078046">
    <property type="component" value="Unassembled WGS sequence"/>
</dbReference>
<accession>A0A177B9J3</accession>
<comment type="similarity">
    <text evidence="1">Belongs to the asteroid family.</text>
</comment>
<organism evidence="2 3">
    <name type="scientific">Intoshia linei</name>
    <dbReference type="NCBI Taxonomy" id="1819745"/>
    <lineage>
        <taxon>Eukaryota</taxon>
        <taxon>Metazoa</taxon>
        <taxon>Spiralia</taxon>
        <taxon>Lophotrochozoa</taxon>
        <taxon>Mesozoa</taxon>
        <taxon>Orthonectida</taxon>
        <taxon>Rhopaluridae</taxon>
        <taxon>Intoshia</taxon>
    </lineage>
</organism>
<proteinExistence type="inferred from homology"/>
<dbReference type="SUPFAM" id="SSF88723">
    <property type="entry name" value="PIN domain-like"/>
    <property type="match status" value="1"/>
</dbReference>
<evidence type="ECO:0000256" key="1">
    <source>
        <dbReference type="ARBA" id="ARBA00007398"/>
    </source>
</evidence>
<reference evidence="2 3" key="1">
    <citation type="submission" date="2016-04" db="EMBL/GenBank/DDBJ databases">
        <title>The genome of Intoshia linei affirms orthonectids as highly simplified spiralians.</title>
        <authorList>
            <person name="Mikhailov K.V."/>
            <person name="Slusarev G.S."/>
            <person name="Nikitin M.A."/>
            <person name="Logacheva M.D."/>
            <person name="Penin A."/>
            <person name="Aleoshin V."/>
            <person name="Panchin Y.V."/>
        </authorList>
    </citation>
    <scope>NUCLEOTIDE SEQUENCE [LARGE SCALE GENOMIC DNA]</scope>
    <source>
        <strain evidence="2">Intl2013</strain>
        <tissue evidence="2">Whole animal</tissue>
    </source>
</reference>
<keyword evidence="3" id="KW-1185">Reference proteome</keyword>